<accession>A0A1X0R9G3</accession>
<dbReference type="VEuPathDB" id="FungiDB:BCV72DRAFT_86413"/>
<dbReference type="Pfam" id="PF25758">
    <property type="entry name" value="TPR_IPO11"/>
    <property type="match status" value="1"/>
</dbReference>
<evidence type="ECO:0000256" key="4">
    <source>
        <dbReference type="ARBA" id="ARBA00022448"/>
    </source>
</evidence>
<evidence type="ECO:0000256" key="1">
    <source>
        <dbReference type="ARBA" id="ARBA00004123"/>
    </source>
</evidence>
<reference evidence="9" key="1">
    <citation type="journal article" date="2016" name="Proc. Natl. Acad. Sci. U.S.A.">
        <title>Lipid metabolic changes in an early divergent fungus govern the establishment of a mutualistic symbiosis with endobacteria.</title>
        <authorList>
            <person name="Lastovetsky O.A."/>
            <person name="Gaspar M.L."/>
            <person name="Mondo S.J."/>
            <person name="LaButti K.M."/>
            <person name="Sandor L."/>
            <person name="Grigoriev I.V."/>
            <person name="Henry S.A."/>
            <person name="Pawlowska T.E."/>
        </authorList>
    </citation>
    <scope>NUCLEOTIDE SEQUENCE [LARGE SCALE GENOMIC DNA]</scope>
    <source>
        <strain evidence="9">ATCC 52814</strain>
    </source>
</reference>
<dbReference type="FunFam" id="1.25.10.10:FF:000244">
    <property type="entry name" value="Nonsense-mediated mRNA decay protein"/>
    <property type="match status" value="1"/>
</dbReference>
<evidence type="ECO:0000256" key="2">
    <source>
        <dbReference type="ARBA" id="ARBA00004496"/>
    </source>
</evidence>
<dbReference type="AlphaFoldDB" id="A0A1X0R9G3"/>
<dbReference type="Proteomes" id="UP000242414">
    <property type="component" value="Unassembled WGS sequence"/>
</dbReference>
<dbReference type="PANTHER" id="PTHR10997:SF18">
    <property type="entry name" value="D-IMPORTIN 7_RANBP7"/>
    <property type="match status" value="1"/>
</dbReference>
<dbReference type="OrthoDB" id="760868at2759"/>
<evidence type="ECO:0000256" key="5">
    <source>
        <dbReference type="ARBA" id="ARBA00022490"/>
    </source>
</evidence>
<dbReference type="GO" id="GO:0005635">
    <property type="term" value="C:nuclear envelope"/>
    <property type="evidence" value="ECO:0007669"/>
    <property type="project" value="TreeGrafter"/>
</dbReference>
<keyword evidence="4" id="KW-0813">Transport</keyword>
<comment type="subcellular location">
    <subcellularLocation>
        <location evidence="2">Cytoplasm</location>
    </subcellularLocation>
    <subcellularLocation>
        <location evidence="1">Nucleus</location>
    </subcellularLocation>
</comment>
<sequence length="1036" mass="119257">MDQNTVYQLFVATYHSDPNIHKQAEINIRNIEANNGFLPIVLQILASEELELGARQAAAIYFKNRLNKAWDGQRDSAVPINDDDRNMVKQTILQALVTAPNQVQVQLTSTLNTILTNDFPDKWPNFVSELEKFLTSTDVRLVYVGLLALREVVKVYQWRTSERREPFRQLVKLTFPAVQNIASSLITSDSMEAAEMLKLALKIYHTGIQTELPKCLQDPSSLVPWGTLFLQLIEKKIPNQALPADADERERYPWWKTKKWAYHCLNRLFSKYGNPATMPRSSPEYNSFAKNFSANFAPNILQAYLNQIECWIKKEIWIPSKCLALTSCFFADCVKNKTTWQLLKPHVDTLVAHFIFPQLCFSDEDQELWDEDPVEFVHKKVDPLEDFHSPQTNAMNFLIDLARDRKKHTFMGILNFVNGVLNRYLEAPEDQKNPREKDGALCMIGGLSYQVLQKNSPVANMMEPFFVTHVFPEFKSKYPFLRARACDLTRHFSDLDFANEQNLAALYQYVTDCIRDSELAVRVQACLALQPMIRHESVRNAMAPSLPFIMQELLNLTNEIDIDTLANVMEEFVEVFAEQLTPFAVQLCTQLRDTFLRIMEDLNQNNALNSADDDEFDGDIDELSDKTMAAMGVLKTIGTLILSLESTPEILQQLENALLPVITYTLEKKILDLYDEIFEIIDSCTFSSKRVTPTMWGVFELIYRAFKEDGGIDYMEVMLPPLDNYISYGQDVFIQNGQVQHMMFDIIDTVMKSDRTGEQDRICACKLMESVLLNCRGHVDMSIGHFLNLAFQYIFTGSMKTTEFKVHCIEVVINCLYYNPVITLNLLEENNWTQGFFTLWFNTLSKFSRVHDKKLVIVTISTLLELPMDMIPNSLRMGWSQLLTCIINVFQSLPKAMENRENMEKLYGNFDDDFGAEDYLSGNEEEELLDEDDDVPDEDNEYLEYLASQAQNSHNDFEDFGGEEEDELEEEILFESPLDEIDPYIRFEQVFRNMQQNNTPSYTLLTKDLTAEQQNQIMSILSIAEQHRTAAPAPTA</sequence>
<evidence type="ECO:0000259" key="8">
    <source>
        <dbReference type="PROSITE" id="PS50166"/>
    </source>
</evidence>
<dbReference type="PROSITE" id="PS50166">
    <property type="entry name" value="IMPORTIN_B_NT"/>
    <property type="match status" value="1"/>
</dbReference>
<dbReference type="InterPro" id="IPR013713">
    <property type="entry name" value="XPO2_central"/>
</dbReference>
<dbReference type="Pfam" id="PF08506">
    <property type="entry name" value="Cse1"/>
    <property type="match status" value="1"/>
</dbReference>
<comment type="similarity">
    <text evidence="3">Belongs to the importin beta family.</text>
</comment>
<name>A0A1X0R9G3_RHIZD</name>
<gene>
    <name evidence="9" type="ORF">BCV72DRAFT_86413</name>
</gene>
<organism evidence="9">
    <name type="scientific">Rhizopus microsporus var. microsporus</name>
    <dbReference type="NCBI Taxonomy" id="86635"/>
    <lineage>
        <taxon>Eukaryota</taxon>
        <taxon>Fungi</taxon>
        <taxon>Fungi incertae sedis</taxon>
        <taxon>Mucoromycota</taxon>
        <taxon>Mucoromycotina</taxon>
        <taxon>Mucoromycetes</taxon>
        <taxon>Mucorales</taxon>
        <taxon>Mucorineae</taxon>
        <taxon>Rhizopodaceae</taxon>
        <taxon>Rhizopus</taxon>
    </lineage>
</organism>
<dbReference type="GO" id="GO:0031267">
    <property type="term" value="F:small GTPase binding"/>
    <property type="evidence" value="ECO:0007669"/>
    <property type="project" value="InterPro"/>
</dbReference>
<evidence type="ECO:0000256" key="6">
    <source>
        <dbReference type="ARBA" id="ARBA00022927"/>
    </source>
</evidence>
<evidence type="ECO:0000313" key="9">
    <source>
        <dbReference type="EMBL" id="ORE08643.1"/>
    </source>
</evidence>
<evidence type="ECO:0000256" key="3">
    <source>
        <dbReference type="ARBA" id="ARBA00007991"/>
    </source>
</evidence>
<keyword evidence="7" id="KW-0539">Nucleus</keyword>
<dbReference type="EMBL" id="KV921886">
    <property type="protein sequence ID" value="ORE08643.1"/>
    <property type="molecule type" value="Genomic_DNA"/>
</dbReference>
<dbReference type="GO" id="GO:0005829">
    <property type="term" value="C:cytosol"/>
    <property type="evidence" value="ECO:0007669"/>
    <property type="project" value="TreeGrafter"/>
</dbReference>
<feature type="domain" description="Importin N-terminal" evidence="8">
    <location>
        <begin position="24"/>
        <end position="98"/>
    </location>
</feature>
<dbReference type="InterPro" id="IPR016024">
    <property type="entry name" value="ARM-type_fold"/>
</dbReference>
<protein>
    <submittedName>
        <fullName evidence="9">ARM repeat-containing protein</fullName>
    </submittedName>
</protein>
<dbReference type="InterPro" id="IPR001494">
    <property type="entry name" value="Importin-beta_N"/>
</dbReference>
<keyword evidence="6" id="KW-0653">Protein transport</keyword>
<dbReference type="GO" id="GO:0006606">
    <property type="term" value="P:protein import into nucleus"/>
    <property type="evidence" value="ECO:0007669"/>
    <property type="project" value="TreeGrafter"/>
</dbReference>
<keyword evidence="5" id="KW-0963">Cytoplasm</keyword>
<dbReference type="PANTHER" id="PTHR10997">
    <property type="entry name" value="IMPORTIN-7, 8, 11"/>
    <property type="match status" value="1"/>
</dbReference>
<dbReference type="InterPro" id="IPR058669">
    <property type="entry name" value="TPR_IPO7/11-like"/>
</dbReference>
<dbReference type="InterPro" id="IPR011989">
    <property type="entry name" value="ARM-like"/>
</dbReference>
<dbReference type="Gene3D" id="1.25.10.10">
    <property type="entry name" value="Leucine-rich Repeat Variant"/>
    <property type="match status" value="1"/>
</dbReference>
<evidence type="ECO:0000256" key="7">
    <source>
        <dbReference type="ARBA" id="ARBA00023242"/>
    </source>
</evidence>
<proteinExistence type="inferred from homology"/>
<dbReference type="SUPFAM" id="SSF48371">
    <property type="entry name" value="ARM repeat"/>
    <property type="match status" value="1"/>
</dbReference>
<dbReference type="Pfam" id="PF03810">
    <property type="entry name" value="IBN_N"/>
    <property type="match status" value="1"/>
</dbReference>
<dbReference type="SMART" id="SM00913">
    <property type="entry name" value="IBN_N"/>
    <property type="match status" value="1"/>
</dbReference>